<feature type="transmembrane region" description="Helical" evidence="1">
    <location>
        <begin position="7"/>
        <end position="26"/>
    </location>
</feature>
<dbReference type="AlphaFoldDB" id="A0A420WQ97"/>
<dbReference type="Pfam" id="PF07330">
    <property type="entry name" value="DUF1467"/>
    <property type="match status" value="1"/>
</dbReference>
<proteinExistence type="predicted"/>
<dbReference type="Proteomes" id="UP000277424">
    <property type="component" value="Unassembled WGS sequence"/>
</dbReference>
<name>A0A420WQ97_9PROT</name>
<protein>
    <submittedName>
        <fullName evidence="2">Putative secreted protein</fullName>
    </submittedName>
</protein>
<sequence length="77" mass="8737">MYWTSGIVVYVIAWWIVFFMMLPVGVKTPDKPETGHAASAPVKPMLVRKALITSVIAAVIWAVVYWIVSSDFYSFRQ</sequence>
<reference evidence="2 3" key="1">
    <citation type="submission" date="2018-10" db="EMBL/GenBank/DDBJ databases">
        <title>Comparative analysis of microorganisms from saline springs in Andes Mountain Range, Colombia.</title>
        <authorList>
            <person name="Rubin E."/>
        </authorList>
    </citation>
    <scope>NUCLEOTIDE SEQUENCE [LARGE SCALE GENOMIC DNA]</scope>
    <source>
        <strain evidence="2 3">USBA 36</strain>
    </source>
</reference>
<dbReference type="RefSeq" id="WP_008943629.1">
    <property type="nucleotide sequence ID" value="NZ_RBIG01000001.1"/>
</dbReference>
<gene>
    <name evidence="2" type="ORF">BCL74_1012</name>
</gene>
<keyword evidence="1" id="KW-0472">Membrane</keyword>
<evidence type="ECO:0000313" key="2">
    <source>
        <dbReference type="EMBL" id="RKQ73231.1"/>
    </source>
</evidence>
<dbReference type="InterPro" id="IPR009935">
    <property type="entry name" value="DUF1467"/>
</dbReference>
<evidence type="ECO:0000313" key="3">
    <source>
        <dbReference type="Proteomes" id="UP000277424"/>
    </source>
</evidence>
<dbReference type="EMBL" id="RBIG01000001">
    <property type="protein sequence ID" value="RKQ73231.1"/>
    <property type="molecule type" value="Genomic_DNA"/>
</dbReference>
<keyword evidence="1" id="KW-0812">Transmembrane</keyword>
<dbReference type="OrthoDB" id="9804637at2"/>
<keyword evidence="1" id="KW-1133">Transmembrane helix</keyword>
<comment type="caution">
    <text evidence="2">The sequence shown here is derived from an EMBL/GenBank/DDBJ whole genome shotgun (WGS) entry which is preliminary data.</text>
</comment>
<organism evidence="2 3">
    <name type="scientific">Oceanibaculum indicum</name>
    <dbReference type="NCBI Taxonomy" id="526216"/>
    <lineage>
        <taxon>Bacteria</taxon>
        <taxon>Pseudomonadati</taxon>
        <taxon>Pseudomonadota</taxon>
        <taxon>Alphaproteobacteria</taxon>
        <taxon>Rhodospirillales</taxon>
        <taxon>Oceanibaculaceae</taxon>
        <taxon>Oceanibaculum</taxon>
    </lineage>
</organism>
<evidence type="ECO:0000256" key="1">
    <source>
        <dbReference type="SAM" id="Phobius"/>
    </source>
</evidence>
<accession>A0A420WQ97</accession>
<feature type="transmembrane region" description="Helical" evidence="1">
    <location>
        <begin position="46"/>
        <end position="68"/>
    </location>
</feature>